<dbReference type="InterPro" id="IPR003959">
    <property type="entry name" value="ATPase_AAA_core"/>
</dbReference>
<keyword evidence="2" id="KW-0067">ATP-binding</keyword>
<dbReference type="Pfam" id="PF00612">
    <property type="entry name" value="IQ"/>
    <property type="match status" value="1"/>
</dbReference>
<dbReference type="GO" id="GO:0005524">
    <property type="term" value="F:ATP binding"/>
    <property type="evidence" value="ECO:0007669"/>
    <property type="project" value="UniProtKB-KW"/>
</dbReference>
<dbReference type="PANTHER" id="PTHR14690">
    <property type="entry name" value="IQ MOTIF CONTAINING WITH AAA DOMAIN 1"/>
    <property type="match status" value="1"/>
</dbReference>
<dbReference type="Proteomes" id="UP000515156">
    <property type="component" value="Chromosome 1"/>
</dbReference>
<feature type="compositionally biased region" description="Basic and acidic residues" evidence="3">
    <location>
        <begin position="359"/>
        <end position="375"/>
    </location>
</feature>
<reference evidence="6" key="1">
    <citation type="submission" date="2025-08" db="UniProtKB">
        <authorList>
            <consortium name="RefSeq"/>
        </authorList>
    </citation>
    <scope>IDENTIFICATION</scope>
</reference>
<protein>
    <submittedName>
        <fullName evidence="6">Dynein regulatory complex protein 11-like</fullName>
    </submittedName>
</protein>
<dbReference type="GO" id="GO:0016887">
    <property type="term" value="F:ATP hydrolysis activity"/>
    <property type="evidence" value="ECO:0007669"/>
    <property type="project" value="InterPro"/>
</dbReference>
<dbReference type="PROSITE" id="PS50096">
    <property type="entry name" value="IQ"/>
    <property type="match status" value="1"/>
</dbReference>
<dbReference type="SMART" id="SM00015">
    <property type="entry name" value="IQ"/>
    <property type="match status" value="1"/>
</dbReference>
<evidence type="ECO:0000256" key="1">
    <source>
        <dbReference type="ARBA" id="ARBA00022741"/>
    </source>
</evidence>
<evidence type="ECO:0000313" key="6">
    <source>
        <dbReference type="RefSeq" id="XP_030045728.1"/>
    </source>
</evidence>
<dbReference type="InParanoid" id="A0A6P7WZR0"/>
<dbReference type="FunFam" id="1.10.8.60:FF:000064">
    <property type="entry name" value="IQ motif containing with AAA domain 1"/>
    <property type="match status" value="1"/>
</dbReference>
<dbReference type="Gene3D" id="3.40.50.300">
    <property type="entry name" value="P-loop containing nucleotide triphosphate hydrolases"/>
    <property type="match status" value="1"/>
</dbReference>
<accession>A0A6P7WZR0</accession>
<name>A0A6P7WZR0_9AMPH</name>
<dbReference type="KEGG" id="muo:115460006"/>
<dbReference type="PANTHER" id="PTHR14690:SF10">
    <property type="entry name" value="IQ AND AAA DOMAIN-CONTAINING PROTEIN-LIKE"/>
    <property type="match status" value="1"/>
</dbReference>
<feature type="compositionally biased region" description="Basic residues" evidence="3">
    <location>
        <begin position="457"/>
        <end position="474"/>
    </location>
</feature>
<feature type="region of interest" description="Disordered" evidence="3">
    <location>
        <begin position="334"/>
        <end position="377"/>
    </location>
</feature>
<dbReference type="AlphaFoldDB" id="A0A6P7WZR0"/>
<keyword evidence="1" id="KW-0547">Nucleotide-binding</keyword>
<feature type="region of interest" description="Disordered" evidence="3">
    <location>
        <begin position="789"/>
        <end position="819"/>
    </location>
</feature>
<proteinExistence type="predicted"/>
<feature type="domain" description="ATPase AAA-type core" evidence="4">
    <location>
        <begin position="561"/>
        <end position="682"/>
    </location>
</feature>
<evidence type="ECO:0000256" key="3">
    <source>
        <dbReference type="SAM" id="MobiDB-lite"/>
    </source>
</evidence>
<evidence type="ECO:0000313" key="5">
    <source>
        <dbReference type="Proteomes" id="UP000515156"/>
    </source>
</evidence>
<evidence type="ECO:0000259" key="4">
    <source>
        <dbReference type="Pfam" id="PF00004"/>
    </source>
</evidence>
<dbReference type="OrthoDB" id="3046016at2759"/>
<feature type="compositionally biased region" description="Basic and acidic residues" evidence="3">
    <location>
        <begin position="338"/>
        <end position="351"/>
    </location>
</feature>
<dbReference type="InterPro" id="IPR000048">
    <property type="entry name" value="IQ_motif_EF-hand-BS"/>
</dbReference>
<feature type="region of interest" description="Disordered" evidence="3">
    <location>
        <begin position="453"/>
        <end position="482"/>
    </location>
</feature>
<organism evidence="5 6">
    <name type="scientific">Microcaecilia unicolor</name>
    <dbReference type="NCBI Taxonomy" id="1415580"/>
    <lineage>
        <taxon>Eukaryota</taxon>
        <taxon>Metazoa</taxon>
        <taxon>Chordata</taxon>
        <taxon>Craniata</taxon>
        <taxon>Vertebrata</taxon>
        <taxon>Euteleostomi</taxon>
        <taxon>Amphibia</taxon>
        <taxon>Gymnophiona</taxon>
        <taxon>Siphonopidae</taxon>
        <taxon>Microcaecilia</taxon>
    </lineage>
</organism>
<dbReference type="Gene3D" id="1.10.8.60">
    <property type="match status" value="1"/>
</dbReference>
<sequence length="819" mass="95031">MSHRYYTQMWVDSHQTLKELLAEEMPQMTARPEKDRMVFLQMIASLYVRYLQTFQKLETTYDQMVHPQKRRIVRQVLDGVMGRLVELKNEMVQAEFSEYQYIDDVLQDFKLTPHDLEVPIPKYFLQEREQVLQDQRQFLGELLLKAKGKPQTQTSSRTMSQDEAVRLIQIAERARQGRLRAKFMREIQEDEKRKRKSKGIIVTDAERERACIIIQKIWRGFTQRRKTKQERENEMVFIGMVQDPQLQEFSPNIVRSIVTEELRRTKREEQEVDYQQALSNIKQNLYKMEGPEMKDHMKDQIRQWFIECHDNSGRFPDYPEEIDGGSQLIFAEKSPQQVKEEMQKMEEEKQAKKEKKKEKKEAKAKGKQKGEKEEAQGLVLNPSKFLPDVTEGDKTYKKIWRHRDESHNLNQSFDAELIKEEKRKEVEEEIRIQVDELMREELQKLKMAVDRDMGIARKGKAKGKKGKKKGKKGKKEKDLTPDRTLESLVEELVMEGLMKQAPDVKLSDYKGDFSYLGSTLRLADMEPMPSVTDLRQNITLTAILPLGSAVVHEKAPLLKSMLLAGPAGTGKKMLVHAICTESGSNFFDLSPENTVGKYPGKSGLQMMMHIVFKVAKKMQPSVVWVGNAEKVFYKKVPKEEKELEPKRLKKDLVKVLKTIKAEDRVLIVGTSEKPHLADIKSFCKMFQKIFMIPRPDYASRYVTWKELIQKHKGVITSSLNISSLAKMSDGYCQGPIVHAVETVLRGRRVSLQLKKPLSSDEFLLPLARYDPIYKEEEETLKDWYSKTPLSKKRQKAAEGDIEPPSKGKDKKGAGKKGAR</sequence>
<gene>
    <name evidence="6" type="primary">LOC115460006</name>
</gene>
<dbReference type="InterPro" id="IPR052267">
    <property type="entry name" value="N-DRC_Component"/>
</dbReference>
<feature type="compositionally biased region" description="Basic and acidic residues" evidence="3">
    <location>
        <begin position="795"/>
        <end position="812"/>
    </location>
</feature>
<dbReference type="InterPro" id="IPR027417">
    <property type="entry name" value="P-loop_NTPase"/>
</dbReference>
<dbReference type="Pfam" id="PF00004">
    <property type="entry name" value="AAA"/>
    <property type="match status" value="1"/>
</dbReference>
<evidence type="ECO:0000256" key="2">
    <source>
        <dbReference type="ARBA" id="ARBA00022840"/>
    </source>
</evidence>
<keyword evidence="5" id="KW-1185">Reference proteome</keyword>
<dbReference type="SUPFAM" id="SSF52540">
    <property type="entry name" value="P-loop containing nucleoside triphosphate hydrolases"/>
    <property type="match status" value="1"/>
</dbReference>
<dbReference type="GeneID" id="115460006"/>
<dbReference type="RefSeq" id="XP_030045728.1">
    <property type="nucleotide sequence ID" value="XM_030189868.1"/>
</dbReference>